<feature type="transmembrane region" description="Helical" evidence="1">
    <location>
        <begin position="103"/>
        <end position="123"/>
    </location>
</feature>
<evidence type="ECO:0000313" key="3">
    <source>
        <dbReference type="Proteomes" id="UP001057455"/>
    </source>
</evidence>
<reference evidence="2" key="1">
    <citation type="submission" date="2019-12" db="EMBL/GenBank/DDBJ databases">
        <title>Genome sequence of Babesia ovis.</title>
        <authorList>
            <person name="Yamagishi J."/>
            <person name="Sevinc F."/>
            <person name="Xuan X."/>
        </authorList>
    </citation>
    <scope>NUCLEOTIDE SEQUENCE</scope>
    <source>
        <strain evidence="2">Selcuk</strain>
    </source>
</reference>
<sequence>MANPNVDEENNEHLGVERQDVQEFIKIYESYYHGPKKRILRKCEFCTNPLKYFINNFSGLEAALTTAVIMSAPMGAALLLTLYSVYKADRPYNMENLPPFTNVYYTVGACTAGFLVFGEAMRITMLADTTFWRNYYMKIQKKREKEASEGRDESTDDPEAGKPKEANIFMRCHGLLLRKIFGYKTNNIMENGEFTKKTRWQWLRNAKFMEFVAHVYIPFRWVAAALLLFAFHTYNLVLLFMQTDGDILRNAYHLRNAHFLNGMVHVSMICLAWKLIVSVVDLLRRSVKSNLQEDFRDTMNNLPDGIEYIPDSKFAYIMDRCPCTYKVAEQMAPPAEYEQSSHFHSSFNYTFKVFFSAVATYVIVTSLVLSMWAAIRIAFFEVRSMGRNMQELKASIEQGKKVAKASA</sequence>
<keyword evidence="1" id="KW-0812">Transmembrane</keyword>
<keyword evidence="3" id="KW-1185">Reference proteome</keyword>
<name>A0A9W5WVJ3_BABOV</name>
<feature type="transmembrane region" description="Helical" evidence="1">
    <location>
        <begin position="353"/>
        <end position="379"/>
    </location>
</feature>
<feature type="transmembrane region" description="Helical" evidence="1">
    <location>
        <begin position="62"/>
        <end position="83"/>
    </location>
</feature>
<organism evidence="2 3">
    <name type="scientific">Babesia ovis</name>
    <dbReference type="NCBI Taxonomy" id="5869"/>
    <lineage>
        <taxon>Eukaryota</taxon>
        <taxon>Sar</taxon>
        <taxon>Alveolata</taxon>
        <taxon>Apicomplexa</taxon>
        <taxon>Aconoidasida</taxon>
        <taxon>Piroplasmida</taxon>
        <taxon>Babesiidae</taxon>
        <taxon>Babesia</taxon>
    </lineage>
</organism>
<comment type="caution">
    <text evidence="2">The sequence shown here is derived from an EMBL/GenBank/DDBJ whole genome shotgun (WGS) entry which is preliminary data.</text>
</comment>
<keyword evidence="1" id="KW-0472">Membrane</keyword>
<protein>
    <submittedName>
        <fullName evidence="2">Uncharacterized protein</fullName>
    </submittedName>
</protein>
<feature type="transmembrane region" description="Helical" evidence="1">
    <location>
        <begin position="221"/>
        <end position="242"/>
    </location>
</feature>
<keyword evidence="1" id="KW-1133">Transmembrane helix</keyword>
<dbReference type="EMBL" id="BLIY01000017">
    <property type="protein sequence ID" value="GFE55018.1"/>
    <property type="molecule type" value="Genomic_DNA"/>
</dbReference>
<accession>A0A9W5WVJ3</accession>
<dbReference type="OrthoDB" id="366249at2759"/>
<gene>
    <name evidence="2" type="ORF">BaOVIS_024220</name>
</gene>
<dbReference type="AlphaFoldDB" id="A0A9W5WVJ3"/>
<proteinExistence type="predicted"/>
<evidence type="ECO:0000313" key="2">
    <source>
        <dbReference type="EMBL" id="GFE55018.1"/>
    </source>
</evidence>
<evidence type="ECO:0000256" key="1">
    <source>
        <dbReference type="SAM" id="Phobius"/>
    </source>
</evidence>
<dbReference type="Proteomes" id="UP001057455">
    <property type="component" value="Unassembled WGS sequence"/>
</dbReference>
<feature type="transmembrane region" description="Helical" evidence="1">
    <location>
        <begin position="262"/>
        <end position="283"/>
    </location>
</feature>